<sequence>MHKTMKKYFLLSSLTVALALPLSTELLANTQPTMRQIAA</sequence>
<dbReference type="Proteomes" id="UP000006743">
    <property type="component" value="Chromosome"/>
</dbReference>
<gene>
    <name evidence="1" type="ordered locus">HAPS_1861</name>
</gene>
<proteinExistence type="predicted"/>
<dbReference type="KEGG" id="hap:HAPS_1861"/>
<dbReference type="HOGENOM" id="CLU_3310600_0_0_6"/>
<evidence type="ECO:0000313" key="1">
    <source>
        <dbReference type="EMBL" id="ACL33357.1"/>
    </source>
</evidence>
<dbReference type="AlphaFoldDB" id="B8F7Q5"/>
<protein>
    <submittedName>
        <fullName evidence="1">Uncharacterized protein</fullName>
    </submittedName>
</protein>
<organism evidence="1 2">
    <name type="scientific">Glaesserella parasuis serovar 5 (strain SH0165)</name>
    <name type="common">Haemophilus parasuis</name>
    <dbReference type="NCBI Taxonomy" id="557723"/>
    <lineage>
        <taxon>Bacteria</taxon>
        <taxon>Pseudomonadati</taxon>
        <taxon>Pseudomonadota</taxon>
        <taxon>Gammaproteobacteria</taxon>
        <taxon>Pasteurellales</taxon>
        <taxon>Pasteurellaceae</taxon>
        <taxon>Glaesserella</taxon>
    </lineage>
</organism>
<keyword evidence="2" id="KW-1185">Reference proteome</keyword>
<dbReference type="EMBL" id="CP001321">
    <property type="protein sequence ID" value="ACL33357.1"/>
    <property type="molecule type" value="Genomic_DNA"/>
</dbReference>
<reference evidence="1 2" key="1">
    <citation type="journal article" date="2009" name="J. Bacteriol.">
        <title>Complete genome sequence of Haemophilus parasuis SH0165.</title>
        <authorList>
            <person name="Yue M."/>
            <person name="Yang F."/>
            <person name="Yang J."/>
            <person name="Bei W."/>
            <person name="Cai X."/>
            <person name="Chen L."/>
            <person name="Dong J."/>
            <person name="Zhou R."/>
            <person name="Jin M."/>
            <person name="Jin Q."/>
            <person name="Chen H."/>
        </authorList>
    </citation>
    <scope>NUCLEOTIDE SEQUENCE [LARGE SCALE GENOMIC DNA]</scope>
    <source>
        <strain evidence="1 2">SH0165</strain>
    </source>
</reference>
<name>B8F7Q5_GLAP5</name>
<accession>B8F7Q5</accession>
<evidence type="ECO:0000313" key="2">
    <source>
        <dbReference type="Proteomes" id="UP000006743"/>
    </source>
</evidence>